<dbReference type="InterPro" id="IPR036397">
    <property type="entry name" value="RNaseH_sf"/>
</dbReference>
<dbReference type="Proteomes" id="UP000799118">
    <property type="component" value="Unassembled WGS sequence"/>
</dbReference>
<evidence type="ECO:0008006" key="4">
    <source>
        <dbReference type="Google" id="ProtNLM"/>
    </source>
</evidence>
<feature type="region of interest" description="Disordered" evidence="1">
    <location>
        <begin position="187"/>
        <end position="249"/>
    </location>
</feature>
<organism evidence="2 3">
    <name type="scientific">Gymnopus androsaceus JB14</name>
    <dbReference type="NCBI Taxonomy" id="1447944"/>
    <lineage>
        <taxon>Eukaryota</taxon>
        <taxon>Fungi</taxon>
        <taxon>Dikarya</taxon>
        <taxon>Basidiomycota</taxon>
        <taxon>Agaricomycotina</taxon>
        <taxon>Agaricomycetes</taxon>
        <taxon>Agaricomycetidae</taxon>
        <taxon>Agaricales</taxon>
        <taxon>Marasmiineae</taxon>
        <taxon>Omphalotaceae</taxon>
        <taxon>Gymnopus</taxon>
    </lineage>
</organism>
<name>A0A6A4GRF5_9AGAR</name>
<evidence type="ECO:0000313" key="3">
    <source>
        <dbReference type="Proteomes" id="UP000799118"/>
    </source>
</evidence>
<proteinExistence type="predicted"/>
<feature type="region of interest" description="Disordered" evidence="1">
    <location>
        <begin position="134"/>
        <end position="160"/>
    </location>
</feature>
<dbReference type="AlphaFoldDB" id="A0A6A4GRF5"/>
<keyword evidence="3" id="KW-1185">Reference proteome</keyword>
<protein>
    <recommendedName>
        <fullName evidence="4">Tc1-like transposase DDE domain-containing protein</fullName>
    </recommendedName>
</protein>
<feature type="compositionally biased region" description="Basic residues" evidence="1">
    <location>
        <begin position="149"/>
        <end position="160"/>
    </location>
</feature>
<evidence type="ECO:0000313" key="2">
    <source>
        <dbReference type="EMBL" id="KAE9388238.1"/>
    </source>
</evidence>
<dbReference type="PANTHER" id="PTHR35871">
    <property type="entry name" value="EXPRESSED PROTEIN"/>
    <property type="match status" value="1"/>
</dbReference>
<dbReference type="EMBL" id="ML769754">
    <property type="protein sequence ID" value="KAE9388238.1"/>
    <property type="molecule type" value="Genomic_DNA"/>
</dbReference>
<feature type="compositionally biased region" description="Acidic residues" evidence="1">
    <location>
        <begin position="46"/>
        <end position="56"/>
    </location>
</feature>
<dbReference type="PANTHER" id="PTHR35871:SF1">
    <property type="entry name" value="CXC1-LIKE CYSTEINE CLUSTER ASSOCIATED WITH KDZ TRANSPOSASES DOMAIN-CONTAINING PROTEIN"/>
    <property type="match status" value="1"/>
</dbReference>
<dbReference type="GO" id="GO:0003676">
    <property type="term" value="F:nucleic acid binding"/>
    <property type="evidence" value="ECO:0007669"/>
    <property type="project" value="InterPro"/>
</dbReference>
<dbReference type="OrthoDB" id="6511194at2759"/>
<feature type="compositionally biased region" description="Polar residues" evidence="1">
    <location>
        <begin position="663"/>
        <end position="679"/>
    </location>
</feature>
<feature type="region of interest" description="Disordered" evidence="1">
    <location>
        <begin position="1"/>
        <end position="56"/>
    </location>
</feature>
<dbReference type="Gene3D" id="3.30.420.10">
    <property type="entry name" value="Ribonuclease H-like superfamily/Ribonuclease H"/>
    <property type="match status" value="1"/>
</dbReference>
<gene>
    <name evidence="2" type="ORF">BT96DRAFT_1004384</name>
</gene>
<accession>A0A6A4GRF5</accession>
<evidence type="ECO:0000256" key="1">
    <source>
        <dbReference type="SAM" id="MobiDB-lite"/>
    </source>
</evidence>
<feature type="compositionally biased region" description="Basic and acidic residues" evidence="1">
    <location>
        <begin position="646"/>
        <end position="660"/>
    </location>
</feature>
<feature type="region of interest" description="Disordered" evidence="1">
    <location>
        <begin position="645"/>
        <end position="685"/>
    </location>
</feature>
<reference evidence="2" key="1">
    <citation type="journal article" date="2019" name="Environ. Microbiol.">
        <title>Fungal ecological strategies reflected in gene transcription - a case study of two litter decomposers.</title>
        <authorList>
            <person name="Barbi F."/>
            <person name="Kohler A."/>
            <person name="Barry K."/>
            <person name="Baskaran P."/>
            <person name="Daum C."/>
            <person name="Fauchery L."/>
            <person name="Ihrmark K."/>
            <person name="Kuo A."/>
            <person name="LaButti K."/>
            <person name="Lipzen A."/>
            <person name="Morin E."/>
            <person name="Grigoriev I.V."/>
            <person name="Henrissat B."/>
            <person name="Lindahl B."/>
            <person name="Martin F."/>
        </authorList>
    </citation>
    <scope>NUCLEOTIDE SEQUENCE</scope>
    <source>
        <strain evidence="2">JB14</strain>
    </source>
</reference>
<sequence>MSSNKGGRPQKHKRNITGLKNQLKPSALETAQEPTENCEIPHVEEPVTEESKEDEIADGCWMPEDILRTAEYFQYEGCEDSEDEEEVLEQGDWDDEALEDENLQDALFRYAAAMDGDIYDEDWVPEILQRKKKSQRAKTYATGPDIARKSARSQRRHKSKRIGQDFLGKFGFTGGNCTVLRLHTQDNPVSATGSSSSSSSSILSTPDIPIRTESVEPELGLAGDREPSVPIHAESEEPEPGWAGNRESSVPIRQESIEPVLTWDGDSPPDLNHPDVTASQREEFVEESWEEELDERVGLDRKAEIRNWSELREQIKNELAVAKKKHLPLSQINQLLILRNFATLRLKNMGRIRASQEIALQWHEKEGVHFARHVRQLARHYQIFEQLPREKRGGLRTSRSLLSDKNTRNAVRNWLTAQKAGDVTPKKFQIALNETILPSLGIQRKSPLCIRTARRWLTALGWRLTVLRKGVHLDGHERPDVVKYRQEVFLPAMAAYEQRMARYEGPELKRVLPTLQPGEKEVIAEFHHESAFSALEYKSKVWLVEGQTILQKKTRGRIIHVSDLINQVDGCLVCRDADGKITRDARKVIYPGSNGDAWWDTEQLLVQMKEAISIFDEAHPDCQALFIFDQSSAHASLGPDALRAWDMNKSDGGRQRKQRDTVIPQSNPYPEFRGQTQKMTLPDGKPKGLQRVLVERGFDVRNMHAKCSPVCPFENNDCCIARLLSKQEDFTNQLSMLESLITDAGHYCIFLPKFHCELNPIEMYWGWVKYRFREIPKKTFQEAKDAAFQYLDACPVDVIRRFINRSFRWMSAYRLKLTGKAAEWAVKKQKTHCSVSASAMMHLDTICQPTT</sequence>